<sequence>MANKGKGKPLPRASDGKTATELMDAMVGRLKDGSKSTTMQESIYNPNKIDFLQVLQPNDERVRLALLYDHVVHAKSKGDKALLEHCLGPVKALVSRPGACWVALPWTCFSARHNEPSTVVVAQYRPFGREPETADDLRTARKIHCISTEGRDYGNGHFFAINDFVILADCARHRVQRSLCTIRDRSGGGPLTGPGRLLGHMRALVVASYGQKKIADMLKGTDDGDNVDISAARDHSELTGRALEGAMFHAGDLLTKLNHAQPTHRLKGDPERFLEVALEETGRAARGLYHGHTVEGKKDDKAVLSLFGPGGRFHWTDPVLGEPTAMITPKKRTRSGQQASAKADKGGGSRSSTRKSARRTKKADIAAARHSDSGDEDKGHDEDERDHDHGGPASGPSWKTDIRPRPRCKVPTPSDDSEDDMQLEESLKGSP</sequence>
<name>K1VTG4_TRIAC</name>
<feature type="compositionally biased region" description="Basic and acidic residues" evidence="1">
    <location>
        <begin position="362"/>
        <end position="390"/>
    </location>
</feature>
<feature type="compositionally biased region" description="Basic residues" evidence="1">
    <location>
        <begin position="352"/>
        <end position="361"/>
    </location>
</feature>
<proteinExistence type="predicted"/>
<dbReference type="Proteomes" id="UP000006757">
    <property type="component" value="Unassembled WGS sequence"/>
</dbReference>
<dbReference type="AlphaFoldDB" id="K1VTG4"/>
<evidence type="ECO:0000313" key="2">
    <source>
        <dbReference type="EMBL" id="EKC99982.1"/>
    </source>
</evidence>
<dbReference type="HOGENOM" id="CLU_636449_0_0_1"/>
<organism evidence="2 3">
    <name type="scientific">Trichosporon asahii var. asahii (strain CBS 8904)</name>
    <name type="common">Yeast</name>
    <dbReference type="NCBI Taxonomy" id="1220162"/>
    <lineage>
        <taxon>Eukaryota</taxon>
        <taxon>Fungi</taxon>
        <taxon>Dikarya</taxon>
        <taxon>Basidiomycota</taxon>
        <taxon>Agaricomycotina</taxon>
        <taxon>Tremellomycetes</taxon>
        <taxon>Trichosporonales</taxon>
        <taxon>Trichosporonaceae</taxon>
        <taxon>Trichosporon</taxon>
    </lineage>
</organism>
<dbReference type="InParanoid" id="K1VTG4"/>
<accession>K1VTG4</accession>
<feature type="region of interest" description="Disordered" evidence="1">
    <location>
        <begin position="313"/>
        <end position="431"/>
    </location>
</feature>
<protein>
    <submittedName>
        <fullName evidence="2">Uncharacterized protein</fullName>
    </submittedName>
</protein>
<gene>
    <name evidence="2" type="ORF">A1Q2_05702</name>
</gene>
<dbReference type="EMBL" id="AMBO01000353">
    <property type="protein sequence ID" value="EKC99982.1"/>
    <property type="molecule type" value="Genomic_DNA"/>
</dbReference>
<evidence type="ECO:0000256" key="1">
    <source>
        <dbReference type="SAM" id="MobiDB-lite"/>
    </source>
</evidence>
<reference evidence="2 3" key="1">
    <citation type="journal article" date="2012" name="Eukaryot. Cell">
        <title>Genome sequence of the Trichosporon asahii environmental strain CBS 8904.</title>
        <authorList>
            <person name="Yang R.Y."/>
            <person name="Li H.T."/>
            <person name="Zhu H."/>
            <person name="Zhou G.P."/>
            <person name="Wang M."/>
            <person name="Wang L."/>
        </authorList>
    </citation>
    <scope>NUCLEOTIDE SEQUENCE [LARGE SCALE GENOMIC DNA]</scope>
    <source>
        <strain evidence="2 3">CBS 8904</strain>
    </source>
</reference>
<evidence type="ECO:0000313" key="3">
    <source>
        <dbReference type="Proteomes" id="UP000006757"/>
    </source>
</evidence>
<keyword evidence="3" id="KW-1185">Reference proteome</keyword>
<comment type="caution">
    <text evidence="2">The sequence shown here is derived from an EMBL/GenBank/DDBJ whole genome shotgun (WGS) entry which is preliminary data.</text>
</comment>